<feature type="region of interest" description="Disordered" evidence="1">
    <location>
        <begin position="51"/>
        <end position="103"/>
    </location>
</feature>
<organism evidence="2 3">
    <name type="scientific">Tritrichomonas musculus</name>
    <dbReference type="NCBI Taxonomy" id="1915356"/>
    <lineage>
        <taxon>Eukaryota</taxon>
        <taxon>Metamonada</taxon>
        <taxon>Parabasalia</taxon>
        <taxon>Tritrichomonadida</taxon>
        <taxon>Tritrichomonadidae</taxon>
        <taxon>Tritrichomonas</taxon>
    </lineage>
</organism>
<feature type="compositionally biased region" description="Polar residues" evidence="1">
    <location>
        <begin position="51"/>
        <end position="60"/>
    </location>
</feature>
<name>A0ABR2KND2_9EUKA</name>
<sequence>MYTEEMLESPELMQAIFESYLDANPILKTYTQGINQLISFFTNSIFQTGQMHEQNQNDSINPSKNESKESKNEKKDSQPNQSSNEDEDTNNNASDNNNMENKAYDQNNKENQQVPDFSNFFNGLLQMFSQMTQGNNLQNCPLFSSFTPMSSQQFQDQQTNQDKQSKKQEDDKYSLIQDIILQVLNPEMYEQSPDHSAKNNDNDNEKESGKEDKKIEFLDMIKIIYQIFMNDKNLPGNFTNSFGNIISQIFPLFDSIFSAKPENSDLNFPFAHIFPQPEKEKKSNRRAELRRSKFVDSKGNVVRRTRHSIGDQWYEIVNVIGPDGETIQSTNETWNNISEEQFENFKNEWEDLYKKQSI</sequence>
<evidence type="ECO:0000313" key="2">
    <source>
        <dbReference type="EMBL" id="KAK8892266.1"/>
    </source>
</evidence>
<feature type="compositionally biased region" description="Low complexity" evidence="1">
    <location>
        <begin position="150"/>
        <end position="162"/>
    </location>
</feature>
<feature type="compositionally biased region" description="Basic and acidic residues" evidence="1">
    <location>
        <begin position="65"/>
        <end position="77"/>
    </location>
</feature>
<comment type="caution">
    <text evidence="2">The sequence shown here is derived from an EMBL/GenBank/DDBJ whole genome shotgun (WGS) entry which is preliminary data.</text>
</comment>
<gene>
    <name evidence="2" type="ORF">M9Y10_029491</name>
</gene>
<feature type="compositionally biased region" description="Basic and acidic residues" evidence="1">
    <location>
        <begin position="192"/>
        <end position="211"/>
    </location>
</feature>
<proteinExistence type="predicted"/>
<feature type="compositionally biased region" description="Low complexity" evidence="1">
    <location>
        <begin position="90"/>
        <end position="101"/>
    </location>
</feature>
<feature type="region of interest" description="Disordered" evidence="1">
    <location>
        <begin position="149"/>
        <end position="171"/>
    </location>
</feature>
<feature type="region of interest" description="Disordered" evidence="1">
    <location>
        <begin position="191"/>
        <end position="211"/>
    </location>
</feature>
<dbReference type="EMBL" id="JAPFFF010000004">
    <property type="protein sequence ID" value="KAK8892266.1"/>
    <property type="molecule type" value="Genomic_DNA"/>
</dbReference>
<reference evidence="2 3" key="1">
    <citation type="submission" date="2024-04" db="EMBL/GenBank/DDBJ databases">
        <title>Tritrichomonas musculus Genome.</title>
        <authorList>
            <person name="Alves-Ferreira E."/>
            <person name="Grigg M."/>
            <person name="Lorenzi H."/>
            <person name="Galac M."/>
        </authorList>
    </citation>
    <scope>NUCLEOTIDE SEQUENCE [LARGE SCALE GENOMIC DNA]</scope>
    <source>
        <strain evidence="2 3">EAF2021</strain>
    </source>
</reference>
<keyword evidence="3" id="KW-1185">Reference proteome</keyword>
<protein>
    <submittedName>
        <fullName evidence="2">Uncharacterized protein</fullName>
    </submittedName>
</protein>
<evidence type="ECO:0000313" key="3">
    <source>
        <dbReference type="Proteomes" id="UP001470230"/>
    </source>
</evidence>
<accession>A0ABR2KND2</accession>
<evidence type="ECO:0000256" key="1">
    <source>
        <dbReference type="SAM" id="MobiDB-lite"/>
    </source>
</evidence>
<dbReference type="Proteomes" id="UP001470230">
    <property type="component" value="Unassembled WGS sequence"/>
</dbReference>